<sequence>MYIETRLESPATHRSDSTSTTSSSTNASGASSPSPQLSILGKGPLITASLTRVDVTPCHTSIKGSIFGECSQLRLWDCGWIGCLISRFTFLNLELSWTEILAMNLSFGG</sequence>
<reference evidence="2 3" key="1">
    <citation type="submission" date="2024-01" db="EMBL/GenBank/DDBJ databases">
        <title>The complete chloroplast genome sequence of Lithospermum erythrorhizon: insights into the phylogenetic relationship among Boraginaceae species and the maternal lineages of purple gromwells.</title>
        <authorList>
            <person name="Okada T."/>
            <person name="Watanabe K."/>
        </authorList>
    </citation>
    <scope>NUCLEOTIDE SEQUENCE [LARGE SCALE GENOMIC DNA]</scope>
</reference>
<feature type="region of interest" description="Disordered" evidence="1">
    <location>
        <begin position="1"/>
        <end position="39"/>
    </location>
</feature>
<dbReference type="Proteomes" id="UP001454036">
    <property type="component" value="Unassembled WGS sequence"/>
</dbReference>
<name>A0AAV3NNN6_LITER</name>
<gene>
    <name evidence="2" type="ORF">LIER_02225</name>
</gene>
<dbReference type="AlphaFoldDB" id="A0AAV3NNN6"/>
<evidence type="ECO:0000313" key="2">
    <source>
        <dbReference type="EMBL" id="GAA0140977.1"/>
    </source>
</evidence>
<evidence type="ECO:0000313" key="3">
    <source>
        <dbReference type="Proteomes" id="UP001454036"/>
    </source>
</evidence>
<dbReference type="EMBL" id="BAABME010000238">
    <property type="protein sequence ID" value="GAA0140977.1"/>
    <property type="molecule type" value="Genomic_DNA"/>
</dbReference>
<feature type="compositionally biased region" description="Low complexity" evidence="1">
    <location>
        <begin position="17"/>
        <end position="34"/>
    </location>
</feature>
<accession>A0AAV3NNN6</accession>
<evidence type="ECO:0000256" key="1">
    <source>
        <dbReference type="SAM" id="MobiDB-lite"/>
    </source>
</evidence>
<protein>
    <submittedName>
        <fullName evidence="2">Uncharacterized protein</fullName>
    </submittedName>
</protein>
<feature type="compositionally biased region" description="Basic and acidic residues" evidence="1">
    <location>
        <begin position="1"/>
        <end position="16"/>
    </location>
</feature>
<keyword evidence="3" id="KW-1185">Reference proteome</keyword>
<organism evidence="2 3">
    <name type="scientific">Lithospermum erythrorhizon</name>
    <name type="common">Purple gromwell</name>
    <name type="synonym">Lithospermum officinale var. erythrorhizon</name>
    <dbReference type="NCBI Taxonomy" id="34254"/>
    <lineage>
        <taxon>Eukaryota</taxon>
        <taxon>Viridiplantae</taxon>
        <taxon>Streptophyta</taxon>
        <taxon>Embryophyta</taxon>
        <taxon>Tracheophyta</taxon>
        <taxon>Spermatophyta</taxon>
        <taxon>Magnoliopsida</taxon>
        <taxon>eudicotyledons</taxon>
        <taxon>Gunneridae</taxon>
        <taxon>Pentapetalae</taxon>
        <taxon>asterids</taxon>
        <taxon>lamiids</taxon>
        <taxon>Boraginales</taxon>
        <taxon>Boraginaceae</taxon>
        <taxon>Boraginoideae</taxon>
        <taxon>Lithospermeae</taxon>
        <taxon>Lithospermum</taxon>
    </lineage>
</organism>
<proteinExistence type="predicted"/>
<comment type="caution">
    <text evidence="2">The sequence shown here is derived from an EMBL/GenBank/DDBJ whole genome shotgun (WGS) entry which is preliminary data.</text>
</comment>